<protein>
    <submittedName>
        <fullName evidence="2">Protein FAR1-RELATED SEQUENCE</fullName>
    </submittedName>
</protein>
<evidence type="ECO:0000313" key="1">
    <source>
        <dbReference type="Proteomes" id="UP000035642"/>
    </source>
</evidence>
<evidence type="ECO:0000313" key="2">
    <source>
        <dbReference type="WBParaSite" id="ACAC_0001321801-mRNA-1"/>
    </source>
</evidence>
<name>A0A0K0DN90_ANGCA</name>
<reference evidence="1" key="1">
    <citation type="submission" date="2012-09" db="EMBL/GenBank/DDBJ databases">
        <authorList>
            <person name="Martin A.A."/>
        </authorList>
    </citation>
    <scope>NUCLEOTIDE SEQUENCE</scope>
</reference>
<dbReference type="Proteomes" id="UP000035642">
    <property type="component" value="Unassembled WGS sequence"/>
</dbReference>
<accession>A0A0K0DN90</accession>
<dbReference type="AlphaFoldDB" id="A0A0K0DN90"/>
<keyword evidence="1" id="KW-1185">Reference proteome</keyword>
<proteinExistence type="predicted"/>
<organism evidence="1 2">
    <name type="scientific">Angiostrongylus cantonensis</name>
    <name type="common">Rat lungworm</name>
    <dbReference type="NCBI Taxonomy" id="6313"/>
    <lineage>
        <taxon>Eukaryota</taxon>
        <taxon>Metazoa</taxon>
        <taxon>Ecdysozoa</taxon>
        <taxon>Nematoda</taxon>
        <taxon>Chromadorea</taxon>
        <taxon>Rhabditida</taxon>
        <taxon>Rhabditina</taxon>
        <taxon>Rhabditomorpha</taxon>
        <taxon>Strongyloidea</taxon>
        <taxon>Metastrongylidae</taxon>
        <taxon>Angiostrongylus</taxon>
    </lineage>
</organism>
<sequence>MTPEKNSSMEHVTTEELAASAFSSTRLKRHRPTQALAVFVVNAVTSSYDEDEVEAFYMGLEEFYKEGHAFFKEDDFIDNIDEKYDWLIRIVHVRAVKAESAIVFRRRLSLGAFELNRQHVIARGTVNR</sequence>
<reference evidence="2" key="2">
    <citation type="submission" date="2017-02" db="UniProtKB">
        <authorList>
            <consortium name="WormBaseParasite"/>
        </authorList>
    </citation>
    <scope>IDENTIFICATION</scope>
</reference>
<dbReference type="WBParaSite" id="ACAC_0001321801-mRNA-1">
    <property type="protein sequence ID" value="ACAC_0001321801-mRNA-1"/>
    <property type="gene ID" value="ACAC_0001321801"/>
</dbReference>